<dbReference type="AlphaFoldDB" id="A0A9N8LHT4"/>
<name>A0A9N8LHT4_9BASI</name>
<evidence type="ECO:0000313" key="3">
    <source>
        <dbReference type="EMBL" id="CAD6918697.1"/>
    </source>
</evidence>
<reference evidence="3 4" key="1">
    <citation type="submission" date="2020-10" db="EMBL/GenBank/DDBJ databases">
        <authorList>
            <person name="Sedaghatjoo S."/>
        </authorList>
    </citation>
    <scope>NUCLEOTIDE SEQUENCE [LARGE SCALE GENOMIC DNA]</scope>
    <source>
        <strain evidence="3 4">LLFL</strain>
    </source>
</reference>
<dbReference type="Proteomes" id="UP000836404">
    <property type="component" value="Unassembled WGS sequence"/>
</dbReference>
<comment type="caution">
    <text evidence="3">The sequence shown here is derived from an EMBL/GenBank/DDBJ whole genome shotgun (WGS) entry which is preliminary data.</text>
</comment>
<keyword evidence="2" id="KW-0732">Signal</keyword>
<feature type="signal peptide" evidence="2">
    <location>
        <begin position="1"/>
        <end position="21"/>
    </location>
</feature>
<evidence type="ECO:0000256" key="2">
    <source>
        <dbReference type="SAM" id="SignalP"/>
    </source>
</evidence>
<sequence>MRPTVIAFLTLAIFVARRSSASKPSGWNADSSQPKFTPVVEQSARPQTKTLEPRDYRTLRLAMAGFYLTAEVAGLGMVGHRYGMNYGFNRRDSNSPGADVLIHRTRGLYPKPEEAAASTVVRNVVVEEAAAAAASTKTANINMALTAWTALMSVIGVPYAFANAKLLPKPQSKRSLHQDSSTNSTPLNNLVPVRIVGSKGELNAVLVPVDQGIRARSSLDEVSKVLEIGSGAIGAMTLPFSIAGYQKALDNYEKQIHKP</sequence>
<organism evidence="3 4">
    <name type="scientific">Tilletia laevis</name>
    <dbReference type="NCBI Taxonomy" id="157183"/>
    <lineage>
        <taxon>Eukaryota</taxon>
        <taxon>Fungi</taxon>
        <taxon>Dikarya</taxon>
        <taxon>Basidiomycota</taxon>
        <taxon>Ustilaginomycotina</taxon>
        <taxon>Exobasidiomycetes</taxon>
        <taxon>Tilletiales</taxon>
        <taxon>Tilletiaceae</taxon>
        <taxon>Tilletia</taxon>
    </lineage>
</organism>
<evidence type="ECO:0000256" key="1">
    <source>
        <dbReference type="SAM" id="MobiDB-lite"/>
    </source>
</evidence>
<dbReference type="EMBL" id="CAJHJF010001556">
    <property type="protein sequence ID" value="CAD6918697.1"/>
    <property type="molecule type" value="Genomic_DNA"/>
</dbReference>
<accession>A0A9N8LHT4</accession>
<evidence type="ECO:0000313" key="4">
    <source>
        <dbReference type="Proteomes" id="UP000836404"/>
    </source>
</evidence>
<gene>
    <name evidence="3" type="ORF">JKILLFL_G1440</name>
</gene>
<feature type="region of interest" description="Disordered" evidence="1">
    <location>
        <begin position="22"/>
        <end position="51"/>
    </location>
</feature>
<feature type="compositionally biased region" description="Polar residues" evidence="1">
    <location>
        <begin position="22"/>
        <end position="35"/>
    </location>
</feature>
<proteinExistence type="predicted"/>
<feature type="chain" id="PRO_5040174999" evidence="2">
    <location>
        <begin position="22"/>
        <end position="259"/>
    </location>
</feature>
<keyword evidence="4" id="KW-1185">Reference proteome</keyword>
<protein>
    <submittedName>
        <fullName evidence="3">Uncharacterized protein</fullName>
    </submittedName>
</protein>